<dbReference type="Proteomes" id="UP001322138">
    <property type="component" value="Unassembled WGS sequence"/>
</dbReference>
<dbReference type="EMBL" id="JAFFGZ010000001">
    <property type="protein sequence ID" value="KAK4648119.1"/>
    <property type="molecule type" value="Genomic_DNA"/>
</dbReference>
<proteinExistence type="predicted"/>
<evidence type="ECO:0000313" key="1">
    <source>
        <dbReference type="EMBL" id="KAK4648119.1"/>
    </source>
</evidence>
<reference evidence="1 2" key="1">
    <citation type="journal article" date="2023" name="bioRxiv">
        <title>High-quality genome assemblies of four members of thePodospora anserinaspecies complex.</title>
        <authorList>
            <person name="Ament-Velasquez S.L."/>
            <person name="Vogan A.A."/>
            <person name="Wallerman O."/>
            <person name="Hartmann F."/>
            <person name="Gautier V."/>
            <person name="Silar P."/>
            <person name="Giraud T."/>
            <person name="Johannesson H."/>
        </authorList>
    </citation>
    <scope>NUCLEOTIDE SEQUENCE [LARGE SCALE GENOMIC DNA]</scope>
    <source>
        <strain evidence="1 2">CBS 112042</strain>
    </source>
</reference>
<organism evidence="1 2">
    <name type="scientific">Podospora bellae-mahoneyi</name>
    <dbReference type="NCBI Taxonomy" id="2093777"/>
    <lineage>
        <taxon>Eukaryota</taxon>
        <taxon>Fungi</taxon>
        <taxon>Dikarya</taxon>
        <taxon>Ascomycota</taxon>
        <taxon>Pezizomycotina</taxon>
        <taxon>Sordariomycetes</taxon>
        <taxon>Sordariomycetidae</taxon>
        <taxon>Sordariales</taxon>
        <taxon>Podosporaceae</taxon>
        <taxon>Podospora</taxon>
    </lineage>
</organism>
<gene>
    <name evidence="1" type="ORF">QC761_107243</name>
</gene>
<name>A0ABR0FXY3_9PEZI</name>
<protein>
    <submittedName>
        <fullName evidence="1">Uncharacterized protein</fullName>
    </submittedName>
</protein>
<keyword evidence="2" id="KW-1185">Reference proteome</keyword>
<evidence type="ECO:0000313" key="2">
    <source>
        <dbReference type="Proteomes" id="UP001322138"/>
    </source>
</evidence>
<accession>A0ABR0FXY3</accession>
<dbReference type="GeneID" id="87893478"/>
<sequence length="68" mass="7638">MLLTSIPRKQHGHLVLSVFLPSATSLALKSWAKLSRIREPSFDVFVLTSLDCGQHSRLSLPQSQHLQE</sequence>
<dbReference type="RefSeq" id="XP_062737095.1">
    <property type="nucleotide sequence ID" value="XM_062873996.1"/>
</dbReference>
<comment type="caution">
    <text evidence="1">The sequence shown here is derived from an EMBL/GenBank/DDBJ whole genome shotgun (WGS) entry which is preliminary data.</text>
</comment>